<feature type="region of interest" description="Disordered" evidence="1">
    <location>
        <begin position="1"/>
        <end position="83"/>
    </location>
</feature>
<gene>
    <name evidence="2" type="ORF">B0A48_00558</name>
</gene>
<organism evidence="2 3">
    <name type="scientific">Cryoendolithus antarcticus</name>
    <dbReference type="NCBI Taxonomy" id="1507870"/>
    <lineage>
        <taxon>Eukaryota</taxon>
        <taxon>Fungi</taxon>
        <taxon>Dikarya</taxon>
        <taxon>Ascomycota</taxon>
        <taxon>Pezizomycotina</taxon>
        <taxon>Dothideomycetes</taxon>
        <taxon>Dothideomycetidae</taxon>
        <taxon>Cladosporiales</taxon>
        <taxon>Cladosporiaceae</taxon>
        <taxon>Cryoendolithus</taxon>
    </lineage>
</organism>
<dbReference type="EMBL" id="NAJO01000001">
    <property type="protein sequence ID" value="OQO15175.1"/>
    <property type="molecule type" value="Genomic_DNA"/>
</dbReference>
<dbReference type="InParanoid" id="A0A1V8TUV7"/>
<feature type="compositionally biased region" description="Low complexity" evidence="1">
    <location>
        <begin position="44"/>
        <end position="60"/>
    </location>
</feature>
<feature type="compositionally biased region" description="Basic and acidic residues" evidence="1">
    <location>
        <begin position="1121"/>
        <end position="1138"/>
    </location>
</feature>
<sequence length="1146" mass="127188">MSTHNTKRKHKSDSENEDGTFQPGAGDSPGAAHDTKRVMKPSGRPAASSVAATTPATTRSTRFRGLKASDLDTEQSDPTVSKDVGTGVFANGLRRGPKKRRGWLHRVEEAIIACHGMVAHPPTGKKRYTIKPRTKLPREPNNARYNFGGVRVALGDPDQGPPTPGNSQLGYLFDDAVTGTEVVVAGVQGSGAQDSIGAFWKEASLVENFLNNWHDRFGGARIISPARRGQQKRNPEWIRLVFGQGVVQAMRSGSTINVPAPMWAKGQGGQIWRADINFIDKSTGASMTFNPQTKSGCDFRDNYPGRPANAVVSGGFRTTTPLQRGSDGRYMSGLKMSDVPQQGRLPQSDVGRGQAEMLRRLHNRFEWYCYLQWRLCGVISTRTRLDTIVQELELEYLTAEGVRHQKPAGQVSSATQTTTRTSLFGLESLYKQFYTIFVPRVDIFRALGVKLAEKTTFPRPAYSSIDLSLAMQILPGAEQAAVVSDNPLAAYRHIALGCDLLNAQLKLGLAPNRPIDNCAACNKLVGAQHLQRDYLNRPVCPPCHSSAVSTTPMVLQRLKKSVELSQKRDFKRTGKEPKSTEEEDLYADAVEFLDQADITNSTFPDGYANMNIVDVPPPGHPAMPSVDACHRGLYRRNHTRENLVVTKTVKNQAKYIHLVGQMQLIADFYVETRSGDLSKEALLERMAQLLDDVQEMTAIRLKHDYLNRTGAAKYTMQEIQSRREELRSGKLSDTDAAQWRDHAATFSDTLYSDVTPPDSTSSAAYYVVSEADWTGIRKTCKAIAIKFGCDYVESADGAPWPTPLETMPPSWNRQEFKSLFIARIYRLRYECNRWWETTNTVASLACATSYHLHQYYAKLFSDHKAAHNYGEFVGLPMTLYRNNPLMLSIGKKVPGAEMRSGFAETPSSLDDYHEAQDTLRVDTTFSNFFRYDYPEELEPTLQGYVAEIKVPSEMFDKTIHVPTGATTFPTDTTALIEWESNVGSDYQAYPLDLELLNVADEDAPIVPPPPPTATELINNIQSRIEDLQVGEDSNIRDMFSAVMNSVGVPTEFEEAVQTIESALDAIDPGKQQGIGSGDEEGVGSGAPQDEISALKDELSNLEEQFGEQISGDPELDSLYKQLEKAQRHGDRPTYESLRRTFLQNVD</sequence>
<protein>
    <submittedName>
        <fullName evidence="2">Uncharacterized protein</fullName>
    </submittedName>
</protein>
<reference evidence="3" key="1">
    <citation type="submission" date="2017-03" db="EMBL/GenBank/DDBJ databases">
        <title>Genomes of endolithic fungi from Antarctica.</title>
        <authorList>
            <person name="Coleine C."/>
            <person name="Masonjones S."/>
            <person name="Stajich J.E."/>
        </authorList>
    </citation>
    <scope>NUCLEOTIDE SEQUENCE [LARGE SCALE GENOMIC DNA]</scope>
    <source>
        <strain evidence="3">CCFEE 5527</strain>
    </source>
</reference>
<evidence type="ECO:0000313" key="2">
    <source>
        <dbReference type="EMBL" id="OQO15175.1"/>
    </source>
</evidence>
<dbReference type="AlphaFoldDB" id="A0A1V8TUV7"/>
<evidence type="ECO:0000256" key="1">
    <source>
        <dbReference type="SAM" id="MobiDB-lite"/>
    </source>
</evidence>
<feature type="compositionally biased region" description="Basic residues" evidence="1">
    <location>
        <begin position="1"/>
        <end position="11"/>
    </location>
</feature>
<feature type="region of interest" description="Disordered" evidence="1">
    <location>
        <begin position="1067"/>
        <end position="1146"/>
    </location>
</feature>
<dbReference type="Proteomes" id="UP000192596">
    <property type="component" value="Unassembled WGS sequence"/>
</dbReference>
<name>A0A1V8TUV7_9PEZI</name>
<keyword evidence="3" id="KW-1185">Reference proteome</keyword>
<accession>A0A1V8TUV7</accession>
<dbReference type="OrthoDB" id="3943809at2759"/>
<proteinExistence type="predicted"/>
<evidence type="ECO:0000313" key="3">
    <source>
        <dbReference type="Proteomes" id="UP000192596"/>
    </source>
</evidence>
<comment type="caution">
    <text evidence="2">The sequence shown here is derived from an EMBL/GenBank/DDBJ whole genome shotgun (WGS) entry which is preliminary data.</text>
</comment>